<dbReference type="Gene3D" id="3.20.20.80">
    <property type="entry name" value="Glycosidases"/>
    <property type="match status" value="1"/>
</dbReference>
<dbReference type="SMART" id="SM00642">
    <property type="entry name" value="Aamy"/>
    <property type="match status" value="1"/>
</dbReference>
<protein>
    <submittedName>
        <fullName evidence="2">Alpha-amylase family protein</fullName>
    </submittedName>
</protein>
<dbReference type="EMBL" id="JAKLTY010000022">
    <property type="protein sequence ID" value="MCG2630620.1"/>
    <property type="molecule type" value="Genomic_DNA"/>
</dbReference>
<dbReference type="Pfam" id="PF22157">
    <property type="entry name" value="SupH-like_C"/>
    <property type="match status" value="1"/>
</dbReference>
<dbReference type="SUPFAM" id="SSF51445">
    <property type="entry name" value="(Trans)glycosidases"/>
    <property type="match status" value="1"/>
</dbReference>
<dbReference type="Pfam" id="PF00128">
    <property type="entry name" value="Alpha-amylase"/>
    <property type="match status" value="2"/>
</dbReference>
<dbReference type="InterPro" id="IPR054049">
    <property type="entry name" value="SupH-like_C"/>
</dbReference>
<comment type="caution">
    <text evidence="2">The sequence shown here is derived from an EMBL/GenBank/DDBJ whole genome shotgun (WGS) entry which is preliminary data.</text>
</comment>
<evidence type="ECO:0000313" key="2">
    <source>
        <dbReference type="EMBL" id="MCG2630620.1"/>
    </source>
</evidence>
<proteinExistence type="predicted"/>
<dbReference type="Gene3D" id="2.60.40.1180">
    <property type="entry name" value="Golgi alpha-mannosidase II"/>
    <property type="match status" value="1"/>
</dbReference>
<evidence type="ECO:0000259" key="1">
    <source>
        <dbReference type="SMART" id="SM00642"/>
    </source>
</evidence>
<dbReference type="AlphaFoldDB" id="A0A9X1RFG8"/>
<evidence type="ECO:0000313" key="3">
    <source>
        <dbReference type="EMBL" id="MCG2669175.1"/>
    </source>
</evidence>
<sequence>MIDDLWYKNGVIYCLSVGTYMDANGDGIGDFKGLLRRLDYLHGLGITTIWLMPFQTSPGRDDGYDVADYYSVDSRYGTLGDFVEFTHGCKQRGIRVIIDLVVNHTSDQHQWFKEARRDKNSPYRDWYVWSDKKPANANTGMVFPGVQKSTWTRDKEAGAWFFHRFYDFQPDLNTSNPHVQAEILKIMGFWIQLGVSGFRMDAVPFVIATKGAKVRKPVEQYDMLRTFREFLQWRQGDAIILAEANVKPETDMDYFGRDGDRMHMMFNFQANQNLFYALASGDSRPLAKALKATKPRPAAAQWGLFLRNHDELDLGRLTKAQRDLVFKRFGPDKDMQLYDRGIRRRLAPMLGGDRRRLELAYSLMCTLPGTPVIRYGDEIAMGDDLSLPERNCARTPMQWSTEPQGGFTKSSKPASPVIDKGPYGFEHLNVAKQRRDPNSMLNWTERIVRMRKEVPEIGWGDFAIIATRDPAVFIMRYDWRNNSVLFVHNLDEKPRETTFSAGLPGDAGEHLINLLAEDHSHADKRGQHRVVLEPYGYRWYRVGGLDYLLKRSDIDESNAGNKHPG</sequence>
<feature type="domain" description="Glycosyl hydrolase family 13 catalytic" evidence="1">
    <location>
        <begin position="14"/>
        <end position="415"/>
    </location>
</feature>
<organism evidence="2 5">
    <name type="scientific">Bradyrhizobium zhengyangense</name>
    <dbReference type="NCBI Taxonomy" id="2911009"/>
    <lineage>
        <taxon>Bacteria</taxon>
        <taxon>Pseudomonadati</taxon>
        <taxon>Pseudomonadota</taxon>
        <taxon>Alphaproteobacteria</taxon>
        <taxon>Hyphomicrobiales</taxon>
        <taxon>Nitrobacteraceae</taxon>
        <taxon>Bradyrhizobium</taxon>
    </lineage>
</organism>
<gene>
    <name evidence="3" type="ORF">L6637_19615</name>
    <name evidence="2" type="ORF">L6654_28705</name>
</gene>
<dbReference type="InterPro" id="IPR006047">
    <property type="entry name" value="GH13_cat_dom"/>
</dbReference>
<dbReference type="InterPro" id="IPR045857">
    <property type="entry name" value="O16G_dom_2"/>
</dbReference>
<dbReference type="Proteomes" id="UP001139054">
    <property type="component" value="Unassembled WGS sequence"/>
</dbReference>
<evidence type="ECO:0000313" key="5">
    <source>
        <dbReference type="Proteomes" id="UP001139054"/>
    </source>
</evidence>
<dbReference type="PANTHER" id="PTHR10357:SF219">
    <property type="entry name" value="MALTOSE ALPHA-D-GLUCOSYLTRANSFERASE"/>
    <property type="match status" value="1"/>
</dbReference>
<dbReference type="CDD" id="cd11334">
    <property type="entry name" value="AmyAc_TreS"/>
    <property type="match status" value="1"/>
</dbReference>
<dbReference type="PANTHER" id="PTHR10357">
    <property type="entry name" value="ALPHA-AMYLASE FAMILY MEMBER"/>
    <property type="match status" value="1"/>
</dbReference>
<reference evidence="2" key="1">
    <citation type="submission" date="2022-01" db="EMBL/GenBank/DDBJ databases">
        <title>Genome sequnece data of strain Bradyrhizobium sp. nov.</title>
        <authorList>
            <person name="Zhang J."/>
        </authorList>
    </citation>
    <scope>NUCLEOTIDE SEQUENCE</scope>
    <source>
        <strain evidence="3">WYCCWR 12774</strain>
        <strain evidence="2">WYCCWR 13023</strain>
    </source>
</reference>
<dbReference type="InterPro" id="IPR013780">
    <property type="entry name" value="Glyco_hydro_b"/>
</dbReference>
<dbReference type="SUPFAM" id="SSF51011">
    <property type="entry name" value="Glycosyl hydrolase domain"/>
    <property type="match status" value="1"/>
</dbReference>
<dbReference type="InterPro" id="IPR017853">
    <property type="entry name" value="GH"/>
</dbReference>
<name>A0A9X1RFG8_9BRAD</name>
<dbReference type="Proteomes" id="UP001139012">
    <property type="component" value="Unassembled WGS sequence"/>
</dbReference>
<keyword evidence="4" id="KW-1185">Reference proteome</keyword>
<dbReference type="EMBL" id="JAKLUA010000006">
    <property type="protein sequence ID" value="MCG2669175.1"/>
    <property type="molecule type" value="Genomic_DNA"/>
</dbReference>
<dbReference type="Gene3D" id="3.90.400.10">
    <property type="entry name" value="Oligo-1,6-glucosidase, Domain 2"/>
    <property type="match status" value="1"/>
</dbReference>
<dbReference type="RefSeq" id="WP_237871749.1">
    <property type="nucleotide sequence ID" value="NZ_JAKLTY010000022.1"/>
</dbReference>
<evidence type="ECO:0000313" key="4">
    <source>
        <dbReference type="Proteomes" id="UP001139012"/>
    </source>
</evidence>
<accession>A0A9X1RFG8</accession>
<dbReference type="GO" id="GO:0005975">
    <property type="term" value="P:carbohydrate metabolic process"/>
    <property type="evidence" value="ECO:0007669"/>
    <property type="project" value="InterPro"/>
</dbReference>